<proteinExistence type="predicted"/>
<reference evidence="2 3" key="1">
    <citation type="journal article" date="2021" name="Plant Biotechnol. J.">
        <title>Multi-omics assisted identification of the key and species-specific regulatory components of drought-tolerant mechanisms in Gossypium stocksii.</title>
        <authorList>
            <person name="Yu D."/>
            <person name="Ke L."/>
            <person name="Zhang D."/>
            <person name="Wu Y."/>
            <person name="Sun Y."/>
            <person name="Mei J."/>
            <person name="Sun J."/>
            <person name="Sun Y."/>
        </authorList>
    </citation>
    <scope>NUCLEOTIDE SEQUENCE [LARGE SCALE GENOMIC DNA]</scope>
    <source>
        <strain evidence="3">cv. E1</strain>
        <tissue evidence="2">Leaf</tissue>
    </source>
</reference>
<dbReference type="InterPro" id="IPR052929">
    <property type="entry name" value="RNase_H-like_EbsB-rel"/>
</dbReference>
<evidence type="ECO:0000313" key="2">
    <source>
        <dbReference type="EMBL" id="KAH1130747.1"/>
    </source>
</evidence>
<dbReference type="InterPro" id="IPR002156">
    <property type="entry name" value="RNaseH_domain"/>
</dbReference>
<gene>
    <name evidence="2" type="ORF">J1N35_002125</name>
</gene>
<sequence length="206" mass="23026">MVLMQAVRGQVDKAQSICEKANNLCNNFRIYNLVNPPIIAQNRDTKKWEKPLKGFIKINFDASVNDNRIGYGIILRDEDGFVLGGGGGFSEGNISVLEAKCIALEKSIEVVGKLNIQGDVIFETDNAGLVNKLNKGEEDITIIGSRIRKCKEAFSLFKSANLVWSHRSCNSMADLICTKMCSEGKTWFFEMDYPKEIHNVIIKDIT</sequence>
<dbReference type="CDD" id="cd06222">
    <property type="entry name" value="RNase_H_like"/>
    <property type="match status" value="1"/>
</dbReference>
<dbReference type="PANTHER" id="PTHR47074">
    <property type="entry name" value="BNAC02G40300D PROTEIN"/>
    <property type="match status" value="1"/>
</dbReference>
<dbReference type="GO" id="GO:0003676">
    <property type="term" value="F:nucleic acid binding"/>
    <property type="evidence" value="ECO:0007669"/>
    <property type="project" value="InterPro"/>
</dbReference>
<dbReference type="Gene3D" id="3.30.420.10">
    <property type="entry name" value="Ribonuclease H-like superfamily/Ribonuclease H"/>
    <property type="match status" value="1"/>
</dbReference>
<dbReference type="EMBL" id="JAIQCV010000001">
    <property type="protein sequence ID" value="KAH1130747.1"/>
    <property type="molecule type" value="Genomic_DNA"/>
</dbReference>
<feature type="domain" description="RNase H type-1" evidence="1">
    <location>
        <begin position="59"/>
        <end position="178"/>
    </location>
</feature>
<dbReference type="SUPFAM" id="SSF53098">
    <property type="entry name" value="Ribonuclease H-like"/>
    <property type="match status" value="1"/>
</dbReference>
<dbReference type="InterPro" id="IPR044730">
    <property type="entry name" value="RNase_H-like_dom_plant"/>
</dbReference>
<keyword evidence="3" id="KW-1185">Reference proteome</keyword>
<dbReference type="Pfam" id="PF13456">
    <property type="entry name" value="RVT_3"/>
    <property type="match status" value="1"/>
</dbReference>
<comment type="caution">
    <text evidence="2">The sequence shown here is derived from an EMBL/GenBank/DDBJ whole genome shotgun (WGS) entry which is preliminary data.</text>
</comment>
<dbReference type="InterPro" id="IPR036397">
    <property type="entry name" value="RNaseH_sf"/>
</dbReference>
<accession>A0A9D3WKE8</accession>
<name>A0A9D3WKE8_9ROSI</name>
<evidence type="ECO:0000313" key="3">
    <source>
        <dbReference type="Proteomes" id="UP000828251"/>
    </source>
</evidence>
<dbReference type="GO" id="GO:0004523">
    <property type="term" value="F:RNA-DNA hybrid ribonuclease activity"/>
    <property type="evidence" value="ECO:0007669"/>
    <property type="project" value="InterPro"/>
</dbReference>
<evidence type="ECO:0000259" key="1">
    <source>
        <dbReference type="Pfam" id="PF13456"/>
    </source>
</evidence>
<dbReference type="AlphaFoldDB" id="A0A9D3WKE8"/>
<dbReference type="OrthoDB" id="1412129at2759"/>
<dbReference type="PANTHER" id="PTHR47074:SF48">
    <property type="entry name" value="POLYNUCLEOTIDYL TRANSFERASE, RIBONUCLEASE H-LIKE SUPERFAMILY PROTEIN"/>
    <property type="match status" value="1"/>
</dbReference>
<protein>
    <recommendedName>
        <fullName evidence="1">RNase H type-1 domain-containing protein</fullName>
    </recommendedName>
</protein>
<dbReference type="InterPro" id="IPR012337">
    <property type="entry name" value="RNaseH-like_sf"/>
</dbReference>
<organism evidence="2 3">
    <name type="scientific">Gossypium stocksii</name>
    <dbReference type="NCBI Taxonomy" id="47602"/>
    <lineage>
        <taxon>Eukaryota</taxon>
        <taxon>Viridiplantae</taxon>
        <taxon>Streptophyta</taxon>
        <taxon>Embryophyta</taxon>
        <taxon>Tracheophyta</taxon>
        <taxon>Spermatophyta</taxon>
        <taxon>Magnoliopsida</taxon>
        <taxon>eudicotyledons</taxon>
        <taxon>Gunneridae</taxon>
        <taxon>Pentapetalae</taxon>
        <taxon>rosids</taxon>
        <taxon>malvids</taxon>
        <taxon>Malvales</taxon>
        <taxon>Malvaceae</taxon>
        <taxon>Malvoideae</taxon>
        <taxon>Gossypium</taxon>
    </lineage>
</organism>
<dbReference type="Proteomes" id="UP000828251">
    <property type="component" value="Unassembled WGS sequence"/>
</dbReference>